<organism evidence="1 2">
    <name type="scientific">Hygrophoropsis aurantiaca</name>
    <dbReference type="NCBI Taxonomy" id="72124"/>
    <lineage>
        <taxon>Eukaryota</taxon>
        <taxon>Fungi</taxon>
        <taxon>Dikarya</taxon>
        <taxon>Basidiomycota</taxon>
        <taxon>Agaricomycotina</taxon>
        <taxon>Agaricomycetes</taxon>
        <taxon>Agaricomycetidae</taxon>
        <taxon>Boletales</taxon>
        <taxon>Coniophorineae</taxon>
        <taxon>Hygrophoropsidaceae</taxon>
        <taxon>Hygrophoropsis</taxon>
    </lineage>
</organism>
<evidence type="ECO:0000313" key="1">
    <source>
        <dbReference type="EMBL" id="KAH7909841.1"/>
    </source>
</evidence>
<evidence type="ECO:0000313" key="2">
    <source>
        <dbReference type="Proteomes" id="UP000790377"/>
    </source>
</evidence>
<proteinExistence type="predicted"/>
<name>A0ACB8A9Z6_9AGAM</name>
<dbReference type="Proteomes" id="UP000790377">
    <property type="component" value="Unassembled WGS sequence"/>
</dbReference>
<keyword evidence="2" id="KW-1185">Reference proteome</keyword>
<reference evidence="1" key="1">
    <citation type="journal article" date="2021" name="New Phytol.">
        <title>Evolutionary innovations through gain and loss of genes in the ectomycorrhizal Boletales.</title>
        <authorList>
            <person name="Wu G."/>
            <person name="Miyauchi S."/>
            <person name="Morin E."/>
            <person name="Kuo A."/>
            <person name="Drula E."/>
            <person name="Varga T."/>
            <person name="Kohler A."/>
            <person name="Feng B."/>
            <person name="Cao Y."/>
            <person name="Lipzen A."/>
            <person name="Daum C."/>
            <person name="Hundley H."/>
            <person name="Pangilinan J."/>
            <person name="Johnson J."/>
            <person name="Barry K."/>
            <person name="LaButti K."/>
            <person name="Ng V."/>
            <person name="Ahrendt S."/>
            <person name="Min B."/>
            <person name="Choi I.G."/>
            <person name="Park H."/>
            <person name="Plett J.M."/>
            <person name="Magnuson J."/>
            <person name="Spatafora J.W."/>
            <person name="Nagy L.G."/>
            <person name="Henrissat B."/>
            <person name="Grigoriev I.V."/>
            <person name="Yang Z.L."/>
            <person name="Xu J."/>
            <person name="Martin F.M."/>
        </authorList>
    </citation>
    <scope>NUCLEOTIDE SEQUENCE</scope>
    <source>
        <strain evidence="1">ATCC 28755</strain>
    </source>
</reference>
<sequence length="444" mass="49467">MSLTASETLALKTLPEQLQMCLVSQLKSNRTSFLLYCGQNDSRSLLSNQTITKLEAIQIIRQTLMAPASNHRAAQHMIRSIPGVKDALAQLWQNSIDLKHDATHGVGEKQEPHTITQLQTFQLTMLGALGNSTVDTSPLGEPSMIPFFVNHLGGTASCATLLLSYIRKVTTEGANIDMSQPLKTLRVQVLLLSADFESTTKLLLSFSKQDAVLREALISMGSVRVVATGVSLLWPRLLFELPDKQVARTLRHHDDPFTLNRRRAALQNGYGYILHAMTHASDNISAICQALIARILQSILQTGLLPGEEIASYSRIENNSLEIIRVLLHNYMFDRALTTMGKAVDKVISGSREVEDRAKCDKDLWKHWMMLKNSVQIYTGIQEKTKDNITYGKHCGGPSLGNIASLHRCSGCAVARYCSKQCQKRDWKTRHQYVCKPLRLSSNL</sequence>
<dbReference type="EMBL" id="MU267739">
    <property type="protein sequence ID" value="KAH7909841.1"/>
    <property type="molecule type" value="Genomic_DNA"/>
</dbReference>
<protein>
    <submittedName>
        <fullName evidence="1">Uncharacterized protein</fullName>
    </submittedName>
</protein>
<gene>
    <name evidence="1" type="ORF">BJ138DRAFT_180940</name>
</gene>
<comment type="caution">
    <text evidence="1">The sequence shown here is derived from an EMBL/GenBank/DDBJ whole genome shotgun (WGS) entry which is preliminary data.</text>
</comment>
<accession>A0ACB8A9Z6</accession>